<evidence type="ECO:0000256" key="15">
    <source>
        <dbReference type="SAM" id="Phobius"/>
    </source>
</evidence>
<dbReference type="CDD" id="cd14265">
    <property type="entry name" value="UDPK_IM_like"/>
    <property type="match status" value="1"/>
</dbReference>
<proteinExistence type="inferred from homology"/>
<organism evidence="16 17">
    <name type="scientific">Candidatus Vagococcus giribetii</name>
    <dbReference type="NCBI Taxonomy" id="2230876"/>
    <lineage>
        <taxon>Bacteria</taxon>
        <taxon>Bacillati</taxon>
        <taxon>Bacillota</taxon>
        <taxon>Bacilli</taxon>
        <taxon>Lactobacillales</taxon>
        <taxon>Enterococcaceae</taxon>
        <taxon>Vagococcus</taxon>
    </lineage>
</organism>
<dbReference type="InterPro" id="IPR033717">
    <property type="entry name" value="UDPK"/>
</dbReference>
<dbReference type="RefSeq" id="WP_206966308.1">
    <property type="nucleotide sequence ID" value="NZ_JAFLVX010000018.1"/>
</dbReference>
<evidence type="ECO:0000256" key="1">
    <source>
        <dbReference type="ARBA" id="ARBA00004651"/>
    </source>
</evidence>
<keyword evidence="17" id="KW-1185">Reference proteome</keyword>
<sequence>MKTRKNKNFFESFKHASEGIRTVMKEERNMTYHVSFGLMVVLLGFLLKISVIEWLFLLFAMSSVLVTEIINTSFENVIDLITNHQYHEIAKKVKDMAAGAVLVSAIFAAIIGCLIFLPKLWDLFV</sequence>
<dbReference type="EMBL" id="JAFLVX010000018">
    <property type="protein sequence ID" value="MBO0476873.1"/>
    <property type="molecule type" value="Genomic_DNA"/>
</dbReference>
<dbReference type="PANTHER" id="PTHR34299">
    <property type="entry name" value="DIACYLGLYCEROL KINASE"/>
    <property type="match status" value="1"/>
</dbReference>
<keyword evidence="3" id="KW-1003">Cell membrane</keyword>
<comment type="caution">
    <text evidence="16">The sequence shown here is derived from an EMBL/GenBank/DDBJ whole genome shotgun (WGS) entry which is preliminary data.</text>
</comment>
<evidence type="ECO:0000256" key="13">
    <source>
        <dbReference type="ARBA" id="ARBA00023209"/>
    </source>
</evidence>
<evidence type="ECO:0000256" key="10">
    <source>
        <dbReference type="ARBA" id="ARBA00022989"/>
    </source>
</evidence>
<keyword evidence="14" id="KW-1208">Phospholipid metabolism</keyword>
<evidence type="ECO:0000256" key="12">
    <source>
        <dbReference type="ARBA" id="ARBA00023136"/>
    </source>
</evidence>
<evidence type="ECO:0000256" key="4">
    <source>
        <dbReference type="ARBA" id="ARBA00022516"/>
    </source>
</evidence>
<comment type="subcellular location">
    <subcellularLocation>
        <location evidence="1">Cell membrane</location>
        <topology evidence="1">Multi-pass membrane protein</topology>
    </subcellularLocation>
</comment>
<evidence type="ECO:0000256" key="5">
    <source>
        <dbReference type="ARBA" id="ARBA00022679"/>
    </source>
</evidence>
<evidence type="ECO:0000313" key="16">
    <source>
        <dbReference type="EMBL" id="MBO0476873.1"/>
    </source>
</evidence>
<keyword evidence="5" id="KW-0808">Transferase</keyword>
<keyword evidence="11" id="KW-0443">Lipid metabolism</keyword>
<dbReference type="Proteomes" id="UP000664857">
    <property type="component" value="Unassembled WGS sequence"/>
</dbReference>
<evidence type="ECO:0000256" key="3">
    <source>
        <dbReference type="ARBA" id="ARBA00022475"/>
    </source>
</evidence>
<accession>A0ABS3HSY7</accession>
<evidence type="ECO:0000256" key="9">
    <source>
        <dbReference type="ARBA" id="ARBA00022840"/>
    </source>
</evidence>
<dbReference type="PANTHER" id="PTHR34299:SF1">
    <property type="entry name" value="DIACYLGLYCEROL KINASE"/>
    <property type="match status" value="1"/>
</dbReference>
<feature type="transmembrane region" description="Helical" evidence="15">
    <location>
        <begin position="30"/>
        <end position="49"/>
    </location>
</feature>
<evidence type="ECO:0000313" key="17">
    <source>
        <dbReference type="Proteomes" id="UP000664857"/>
    </source>
</evidence>
<dbReference type="Pfam" id="PF01219">
    <property type="entry name" value="DAGK_prokar"/>
    <property type="match status" value="1"/>
</dbReference>
<keyword evidence="12 15" id="KW-0472">Membrane</keyword>
<reference evidence="16 17" key="1">
    <citation type="submission" date="2021-03" db="EMBL/GenBank/DDBJ databases">
        <title>Enterococcal diversity collection.</title>
        <authorList>
            <person name="Gilmore M.S."/>
            <person name="Schwartzman J."/>
            <person name="Van Tyne D."/>
            <person name="Martin M."/>
            <person name="Earl A.M."/>
            <person name="Manson A.L."/>
            <person name="Straub T."/>
            <person name="Salamzade R."/>
            <person name="Saavedra J."/>
            <person name="Lebreton F."/>
            <person name="Prichula J."/>
            <person name="Schaufler K."/>
            <person name="Gaca A."/>
            <person name="Sgardioli B."/>
            <person name="Wagenaar J."/>
            <person name="Strong T."/>
        </authorList>
    </citation>
    <scope>NUCLEOTIDE SEQUENCE [LARGE SCALE GENOMIC DNA]</scope>
    <source>
        <strain evidence="16 17">DIV0080</strain>
    </source>
</reference>
<gene>
    <name evidence="16" type="ORF">DOK76_07310</name>
</gene>
<dbReference type="Gene3D" id="1.10.287.3610">
    <property type="match status" value="1"/>
</dbReference>
<evidence type="ECO:0000256" key="11">
    <source>
        <dbReference type="ARBA" id="ARBA00023098"/>
    </source>
</evidence>
<keyword evidence="8 16" id="KW-0418">Kinase</keyword>
<keyword evidence="6 15" id="KW-0812">Transmembrane</keyword>
<feature type="transmembrane region" description="Helical" evidence="15">
    <location>
        <begin position="95"/>
        <end position="117"/>
    </location>
</feature>
<name>A0ABS3HSY7_9ENTE</name>
<keyword evidence="9" id="KW-0067">ATP-binding</keyword>
<evidence type="ECO:0000256" key="14">
    <source>
        <dbReference type="ARBA" id="ARBA00023264"/>
    </source>
</evidence>
<evidence type="ECO:0000256" key="6">
    <source>
        <dbReference type="ARBA" id="ARBA00022692"/>
    </source>
</evidence>
<dbReference type="InterPro" id="IPR036945">
    <property type="entry name" value="DAGK_sf"/>
</dbReference>
<keyword evidence="10 15" id="KW-1133">Transmembrane helix</keyword>
<protein>
    <submittedName>
        <fullName evidence="16">Diacylglycerol kinase family protein</fullName>
    </submittedName>
</protein>
<dbReference type="InterPro" id="IPR000829">
    <property type="entry name" value="DAGK"/>
</dbReference>
<keyword evidence="7" id="KW-0547">Nucleotide-binding</keyword>
<keyword evidence="4" id="KW-0444">Lipid biosynthesis</keyword>
<dbReference type="GO" id="GO:0016301">
    <property type="term" value="F:kinase activity"/>
    <property type="evidence" value="ECO:0007669"/>
    <property type="project" value="UniProtKB-KW"/>
</dbReference>
<evidence type="ECO:0000256" key="7">
    <source>
        <dbReference type="ARBA" id="ARBA00022741"/>
    </source>
</evidence>
<comment type="similarity">
    <text evidence="2">Belongs to the bacterial diacylglycerol kinase family.</text>
</comment>
<evidence type="ECO:0000256" key="8">
    <source>
        <dbReference type="ARBA" id="ARBA00022777"/>
    </source>
</evidence>
<keyword evidence="13" id="KW-0594">Phospholipid biosynthesis</keyword>
<evidence type="ECO:0000256" key="2">
    <source>
        <dbReference type="ARBA" id="ARBA00005967"/>
    </source>
</evidence>